<dbReference type="SUPFAM" id="SSF51735">
    <property type="entry name" value="NAD(P)-binding Rossmann-fold domains"/>
    <property type="match status" value="1"/>
</dbReference>
<evidence type="ECO:0000259" key="1">
    <source>
        <dbReference type="Pfam" id="PF03435"/>
    </source>
</evidence>
<name>A0A6L3VX25_9ACTN</name>
<proteinExistence type="predicted"/>
<organism evidence="2 3">
    <name type="scientific">Actinomadura montaniterrae</name>
    <dbReference type="NCBI Taxonomy" id="1803903"/>
    <lineage>
        <taxon>Bacteria</taxon>
        <taxon>Bacillati</taxon>
        <taxon>Actinomycetota</taxon>
        <taxon>Actinomycetes</taxon>
        <taxon>Streptosporangiales</taxon>
        <taxon>Thermomonosporaceae</taxon>
        <taxon>Actinomadura</taxon>
    </lineage>
</organism>
<dbReference type="PANTHER" id="PTHR43781:SF1">
    <property type="entry name" value="SACCHAROPINE DEHYDROGENASE"/>
    <property type="match status" value="1"/>
</dbReference>
<dbReference type="Pfam" id="PF03435">
    <property type="entry name" value="Sacchrp_dh_NADP"/>
    <property type="match status" value="1"/>
</dbReference>
<dbReference type="Proteomes" id="UP000483004">
    <property type="component" value="Unassembled WGS sequence"/>
</dbReference>
<comment type="caution">
    <text evidence="2">The sequence shown here is derived from an EMBL/GenBank/DDBJ whole genome shotgun (WGS) entry which is preliminary data.</text>
</comment>
<dbReference type="EMBL" id="WBMR01000086">
    <property type="protein sequence ID" value="KAB2375376.1"/>
    <property type="molecule type" value="Genomic_DNA"/>
</dbReference>
<dbReference type="OrthoDB" id="4369409at2"/>
<dbReference type="InterPro" id="IPR005097">
    <property type="entry name" value="Sacchrp_dh_NADP-bd"/>
</dbReference>
<accession>A0A6L3VX25</accession>
<keyword evidence="3" id="KW-1185">Reference proteome</keyword>
<dbReference type="Gene3D" id="3.40.50.720">
    <property type="entry name" value="NAD(P)-binding Rossmann-like Domain"/>
    <property type="match status" value="1"/>
</dbReference>
<protein>
    <submittedName>
        <fullName evidence="2">NAD-dependent epimerase/dehydratase family protein</fullName>
    </submittedName>
</protein>
<reference evidence="2 3" key="1">
    <citation type="submission" date="2019-09" db="EMBL/GenBank/DDBJ databases">
        <title>Actinomadura physcomitrii sp. nov., a novel actinomycete isolated from moss [Physcomitrium sphaericum (Ludw) Fuernr].</title>
        <authorList>
            <person name="Liu C."/>
            <person name="Zhuang X."/>
        </authorList>
    </citation>
    <scope>NUCLEOTIDE SEQUENCE [LARGE SCALE GENOMIC DNA]</scope>
    <source>
        <strain evidence="2 3">CYP1-1B</strain>
    </source>
</reference>
<feature type="domain" description="Saccharopine dehydrogenase NADP binding" evidence="1">
    <location>
        <begin position="6"/>
        <end position="110"/>
    </location>
</feature>
<sequence length="356" mass="37113">MRSHDIAVFGATGYTGRRIAAALTAGGHTVLHVGRDRAKLAAAAPPEHTVAITGLDNAEEICARVTTVVNAAGSFVHTCEPVARAALAAGAHYVDISGEQRAVRFLFDELHEPALRAGRAVVPSAAFYAALADLLVAAMAARTGRPEAVEIAYHLTGWTPSGAARDNVLRGLGQPILQYDGTLVEVADPRAQVTDFGEPIGRRTTITYPAPEVLTIPRHLDVERVRTVMTASTFGAPLPARLVAPAVRALGRALRSPAAPLVRRAFTAVTGASATRIDDDPTTFRITAGVTAGGRTTRGVIDARGIFDITAPIAARIAAATLDPGFTGTGALAPAQILPPRDLLDDLATHGLTYQA</sequence>
<evidence type="ECO:0000313" key="2">
    <source>
        <dbReference type="EMBL" id="KAB2375376.1"/>
    </source>
</evidence>
<gene>
    <name evidence="2" type="ORF">F9B16_26360</name>
</gene>
<dbReference type="AlphaFoldDB" id="A0A6L3VX25"/>
<dbReference type="InterPro" id="IPR036291">
    <property type="entry name" value="NAD(P)-bd_dom_sf"/>
</dbReference>
<dbReference type="RefSeq" id="WP_151542830.1">
    <property type="nucleotide sequence ID" value="NZ_WBMR01000086.1"/>
</dbReference>
<evidence type="ECO:0000313" key="3">
    <source>
        <dbReference type="Proteomes" id="UP000483004"/>
    </source>
</evidence>
<dbReference type="PANTHER" id="PTHR43781">
    <property type="entry name" value="SACCHAROPINE DEHYDROGENASE"/>
    <property type="match status" value="1"/>
</dbReference>